<evidence type="ECO:0000256" key="1">
    <source>
        <dbReference type="ARBA" id="ARBA00001946"/>
    </source>
</evidence>
<comment type="cofactor">
    <cofactor evidence="1">
        <name>Mg(2+)</name>
        <dbReference type="ChEBI" id="CHEBI:18420"/>
    </cofactor>
</comment>
<dbReference type="EMBL" id="LAVA02000020">
    <property type="protein sequence ID" value="OIJ67977.1"/>
    <property type="molecule type" value="Genomic_DNA"/>
</dbReference>
<dbReference type="PRINTS" id="PR00502">
    <property type="entry name" value="NUDIXFAMILY"/>
</dbReference>
<evidence type="ECO:0000256" key="3">
    <source>
        <dbReference type="ARBA" id="ARBA00022801"/>
    </source>
</evidence>
<evidence type="ECO:0000256" key="4">
    <source>
        <dbReference type="RuleBase" id="RU003476"/>
    </source>
</evidence>
<dbReference type="PANTHER" id="PTHR43046">
    <property type="entry name" value="GDP-MANNOSE MANNOSYL HYDROLASE"/>
    <property type="match status" value="1"/>
</dbReference>
<dbReference type="Pfam" id="PF00293">
    <property type="entry name" value="NUDIX"/>
    <property type="match status" value="1"/>
</dbReference>
<dbReference type="SUPFAM" id="SSF55811">
    <property type="entry name" value="Nudix"/>
    <property type="match status" value="1"/>
</dbReference>
<reference evidence="7" key="1">
    <citation type="submission" date="2016-10" db="EMBL/GenBank/DDBJ databases">
        <title>Genome sequence of Streptomyces mangrovisoli MUSC 149.</title>
        <authorList>
            <person name="Lee L.-H."/>
            <person name="Ser H.-L."/>
        </authorList>
    </citation>
    <scope>NUCLEOTIDE SEQUENCE [LARGE SCALE GENOMIC DNA]</scope>
    <source>
        <strain evidence="7">MUSC 149</strain>
    </source>
</reference>
<evidence type="ECO:0000259" key="6">
    <source>
        <dbReference type="PROSITE" id="PS51462"/>
    </source>
</evidence>
<gene>
    <name evidence="7" type="ORF">WN71_010540</name>
</gene>
<dbReference type="InterPro" id="IPR020084">
    <property type="entry name" value="NUDIX_hydrolase_CS"/>
</dbReference>
<dbReference type="Proteomes" id="UP000034196">
    <property type="component" value="Unassembled WGS sequence"/>
</dbReference>
<feature type="compositionally biased region" description="Low complexity" evidence="5">
    <location>
        <begin position="148"/>
        <end position="164"/>
    </location>
</feature>
<dbReference type="GO" id="GO:0016787">
    <property type="term" value="F:hydrolase activity"/>
    <property type="evidence" value="ECO:0007669"/>
    <property type="project" value="UniProtKB-KW"/>
</dbReference>
<feature type="domain" description="Nudix hydrolase" evidence="6">
    <location>
        <begin position="2"/>
        <end position="134"/>
    </location>
</feature>
<dbReference type="CDD" id="cd04678">
    <property type="entry name" value="NUDIX_MTH2_Nudt15"/>
    <property type="match status" value="1"/>
</dbReference>
<comment type="similarity">
    <text evidence="2 4">Belongs to the Nudix hydrolase family.</text>
</comment>
<dbReference type="RefSeq" id="WP_052743085.1">
    <property type="nucleotide sequence ID" value="NZ_LAVA02000020.1"/>
</dbReference>
<sequence>MNGVVGVGALLLDPAGRILIGRRVKPGEPETWCLPGGHVEPGETFEEAAVRETAEETGIAADALHDVRAFAVTLRTDAPAVAVTACVAARLREPAEARLTEPDVFAEWRWADPANPPRPLYPASETLLALWHDRPAPAGWTAYPTNPPGAAGLGDPAGTAGRTV</sequence>
<keyword evidence="8" id="KW-1185">Reference proteome</keyword>
<dbReference type="PROSITE" id="PS51462">
    <property type="entry name" value="NUDIX"/>
    <property type="match status" value="1"/>
</dbReference>
<evidence type="ECO:0000256" key="5">
    <source>
        <dbReference type="SAM" id="MobiDB-lite"/>
    </source>
</evidence>
<dbReference type="InterPro" id="IPR015797">
    <property type="entry name" value="NUDIX_hydrolase-like_dom_sf"/>
</dbReference>
<name>A0A1J4NZR6_9ACTN</name>
<dbReference type="STRING" id="1428628.WN71_010540"/>
<dbReference type="PROSITE" id="PS00893">
    <property type="entry name" value="NUDIX_BOX"/>
    <property type="match status" value="1"/>
</dbReference>
<proteinExistence type="inferred from homology"/>
<dbReference type="Gene3D" id="3.90.79.10">
    <property type="entry name" value="Nucleoside Triphosphate Pyrophosphohydrolase"/>
    <property type="match status" value="1"/>
</dbReference>
<evidence type="ECO:0000313" key="7">
    <source>
        <dbReference type="EMBL" id="OIJ67977.1"/>
    </source>
</evidence>
<evidence type="ECO:0000313" key="8">
    <source>
        <dbReference type="Proteomes" id="UP000034196"/>
    </source>
</evidence>
<dbReference type="InterPro" id="IPR020476">
    <property type="entry name" value="Nudix_hydrolase"/>
</dbReference>
<protein>
    <recommendedName>
        <fullName evidence="6">Nudix hydrolase domain-containing protein</fullName>
    </recommendedName>
</protein>
<dbReference type="PANTHER" id="PTHR43046:SF14">
    <property type="entry name" value="MUTT_NUDIX FAMILY PROTEIN"/>
    <property type="match status" value="1"/>
</dbReference>
<feature type="region of interest" description="Disordered" evidence="5">
    <location>
        <begin position="145"/>
        <end position="164"/>
    </location>
</feature>
<dbReference type="AlphaFoldDB" id="A0A1J4NZR6"/>
<accession>A0A1J4NZR6</accession>
<dbReference type="InterPro" id="IPR000086">
    <property type="entry name" value="NUDIX_hydrolase_dom"/>
</dbReference>
<organism evidence="7 8">
    <name type="scientific">Streptomyces mangrovisoli</name>
    <dbReference type="NCBI Taxonomy" id="1428628"/>
    <lineage>
        <taxon>Bacteria</taxon>
        <taxon>Bacillati</taxon>
        <taxon>Actinomycetota</taxon>
        <taxon>Actinomycetes</taxon>
        <taxon>Kitasatosporales</taxon>
        <taxon>Streptomycetaceae</taxon>
        <taxon>Streptomyces</taxon>
    </lineage>
</organism>
<keyword evidence="3 4" id="KW-0378">Hydrolase</keyword>
<comment type="caution">
    <text evidence="7">The sequence shown here is derived from an EMBL/GenBank/DDBJ whole genome shotgun (WGS) entry which is preliminary data.</text>
</comment>
<evidence type="ECO:0000256" key="2">
    <source>
        <dbReference type="ARBA" id="ARBA00005582"/>
    </source>
</evidence>